<evidence type="ECO:0000256" key="8">
    <source>
        <dbReference type="SAM" id="Phobius"/>
    </source>
</evidence>
<dbReference type="AlphaFoldDB" id="A0A5S4H261"/>
<feature type="transmembrane region" description="Helical" evidence="8">
    <location>
        <begin position="511"/>
        <end position="531"/>
    </location>
</feature>
<gene>
    <name evidence="10" type="ORF">ETD85_02380</name>
</gene>
<name>A0A5S4H261_9ACTN</name>
<evidence type="ECO:0000256" key="1">
    <source>
        <dbReference type="ARBA" id="ARBA00004651"/>
    </source>
</evidence>
<keyword evidence="4 8" id="KW-1133">Transmembrane helix</keyword>
<evidence type="ECO:0000256" key="6">
    <source>
        <dbReference type="ARBA" id="ARBA00038076"/>
    </source>
</evidence>
<dbReference type="OrthoDB" id="3223244at2"/>
<comment type="caution">
    <text evidence="10">The sequence shown here is derived from an EMBL/GenBank/DDBJ whole genome shotgun (WGS) entry which is preliminary data.</text>
</comment>
<feature type="domain" description="ABC3 transporter permease C-terminal" evidence="9">
    <location>
        <begin position="285"/>
        <end position="404"/>
    </location>
</feature>
<keyword evidence="2" id="KW-1003">Cell membrane</keyword>
<feature type="transmembrane region" description="Helical" evidence="8">
    <location>
        <begin position="377"/>
        <end position="401"/>
    </location>
</feature>
<reference evidence="10 11" key="1">
    <citation type="submission" date="2019-05" db="EMBL/GenBank/DDBJ databases">
        <title>Draft genome sequence of Nonomuraea zeae DSM 100528.</title>
        <authorList>
            <person name="Saricaoglu S."/>
            <person name="Isik K."/>
        </authorList>
    </citation>
    <scope>NUCLEOTIDE SEQUENCE [LARGE SCALE GENOMIC DNA]</scope>
    <source>
        <strain evidence="10 11">DSM 100528</strain>
    </source>
</reference>
<dbReference type="GO" id="GO:0022857">
    <property type="term" value="F:transmembrane transporter activity"/>
    <property type="evidence" value="ECO:0007669"/>
    <property type="project" value="TreeGrafter"/>
</dbReference>
<dbReference type="RefSeq" id="WP_138687910.1">
    <property type="nucleotide sequence ID" value="NZ_JBHSAZ010000114.1"/>
</dbReference>
<dbReference type="Proteomes" id="UP000306628">
    <property type="component" value="Unassembled WGS sequence"/>
</dbReference>
<comment type="subcellular location">
    <subcellularLocation>
        <location evidence="1">Cell membrane</location>
        <topology evidence="1">Multi-pass membrane protein</topology>
    </subcellularLocation>
</comment>
<keyword evidence="11" id="KW-1185">Reference proteome</keyword>
<dbReference type="InterPro" id="IPR050250">
    <property type="entry name" value="Macrolide_Exporter_MacB"/>
</dbReference>
<feature type="transmembrane region" description="Helical" evidence="8">
    <location>
        <begin position="334"/>
        <end position="357"/>
    </location>
</feature>
<feature type="transmembrane region" description="Helical" evidence="8">
    <location>
        <begin position="282"/>
        <end position="307"/>
    </location>
</feature>
<comment type="similarity">
    <text evidence="6">Belongs to the ABC-4 integral membrane protein family.</text>
</comment>
<feature type="transmembrane region" description="Helical" evidence="8">
    <location>
        <begin position="827"/>
        <end position="846"/>
    </location>
</feature>
<dbReference type="EMBL" id="VCKX01000004">
    <property type="protein sequence ID" value="TMR39236.1"/>
    <property type="molecule type" value="Genomic_DNA"/>
</dbReference>
<dbReference type="GO" id="GO:0005886">
    <property type="term" value="C:plasma membrane"/>
    <property type="evidence" value="ECO:0007669"/>
    <property type="project" value="UniProtKB-SubCell"/>
</dbReference>
<evidence type="ECO:0000313" key="11">
    <source>
        <dbReference type="Proteomes" id="UP000306628"/>
    </source>
</evidence>
<accession>A0A5S4H261</accession>
<feature type="transmembrane region" description="Helical" evidence="8">
    <location>
        <begin position="422"/>
        <end position="444"/>
    </location>
</feature>
<evidence type="ECO:0000256" key="3">
    <source>
        <dbReference type="ARBA" id="ARBA00022692"/>
    </source>
</evidence>
<feature type="transmembrane region" description="Helical" evidence="8">
    <location>
        <begin position="456"/>
        <end position="475"/>
    </location>
</feature>
<evidence type="ECO:0000256" key="4">
    <source>
        <dbReference type="ARBA" id="ARBA00022989"/>
    </source>
</evidence>
<protein>
    <submittedName>
        <fullName evidence="10">ABC transporter permease</fullName>
    </submittedName>
</protein>
<proteinExistence type="inferred from homology"/>
<feature type="transmembrane region" description="Helical" evidence="8">
    <location>
        <begin position="729"/>
        <end position="754"/>
    </location>
</feature>
<evidence type="ECO:0000256" key="2">
    <source>
        <dbReference type="ARBA" id="ARBA00022475"/>
    </source>
</evidence>
<evidence type="ECO:0000313" key="10">
    <source>
        <dbReference type="EMBL" id="TMR39236.1"/>
    </source>
</evidence>
<evidence type="ECO:0000256" key="7">
    <source>
        <dbReference type="SAM" id="MobiDB-lite"/>
    </source>
</evidence>
<feature type="region of interest" description="Disordered" evidence="7">
    <location>
        <begin position="111"/>
        <end position="131"/>
    </location>
</feature>
<evidence type="ECO:0000259" key="9">
    <source>
        <dbReference type="Pfam" id="PF02687"/>
    </source>
</evidence>
<keyword evidence="5 8" id="KW-0472">Membrane</keyword>
<dbReference type="Pfam" id="PF02687">
    <property type="entry name" value="FtsX"/>
    <property type="match status" value="2"/>
</dbReference>
<sequence length="854" mass="86280">MLSIAWSTLRTRSLSFAGTFVALALGAALMAALGQVLASSLSSPDRPPQRYAAAPVVVAPDERLIVKSSYGESSVPLAEPSGLAPELADRLPGAVVDRIFPARLDGGPPAVGRPWSAARTAPQRLSEGRAPTGDDEIVVTAGARVGQRVRVVTTAGARAYRVVGLASAAAEPTVFFTDERAALLSPRIDALALWRPVAEVRAALGAAAGLGPAVEPGAAAGSGAAAELGSATAFGPATAPDAAQPGTPAVSSRVKVLTGQDRALIDPTREADDQARNNGNTIVGIAAGFAGFIAIFVVSSTFAFAVGQRQREFALLRTIGATTGQVRRLVYGEALLIAITASALGAVLGPLGARPILSRLSSLGMAPAWLALSTSSVPSYVAFATGVLVAVLGVVAAAWRAARVRPAEALRAAAVEPKAMTVGRWIAGGGLLATAVISMAVNAAGDPDGATNNKTFMPIVMLLIAGVGLLAPVFVRPVTALLAAPLTRLRGAGAVVVAAWAGASARRTAAVAAPVLVTVALAATLLGAAAMTDATKSAMRTAPVRADYLVVPAGAAGLDRQLVDRLRNVPGADVTTVTSTSLYTLEGAGTQLVKRPAEAVNPAALTTALSVPVAAGSLAELRDDTIAVSPTWELTLGQRVTLWRADGSRATLTVVALLGARSAADSYVASAHALSAPPSLAYVKLRPGASATEVRQALERATDGHNARAVTKAAWAATAMDRGTTASRLGLLAVLGIMLSYTVIALVNTLLMAAPDRAGEHAALRLLGAAKAQVLRYVMAEALLVVAVGVVLAAVATGLGLLGLYAALAQLSGLVAIDVPWQPVTGVIGLCGVLAVLTAVLAASRIKTVAMPRA</sequence>
<dbReference type="PANTHER" id="PTHR30572">
    <property type="entry name" value="MEMBRANE COMPONENT OF TRANSPORTER-RELATED"/>
    <property type="match status" value="1"/>
</dbReference>
<feature type="transmembrane region" description="Helical" evidence="8">
    <location>
        <begin position="774"/>
        <end position="795"/>
    </location>
</feature>
<evidence type="ECO:0000256" key="5">
    <source>
        <dbReference type="ARBA" id="ARBA00023136"/>
    </source>
</evidence>
<organism evidence="10 11">
    <name type="scientific">Nonomuraea zeae</name>
    <dbReference type="NCBI Taxonomy" id="1642303"/>
    <lineage>
        <taxon>Bacteria</taxon>
        <taxon>Bacillati</taxon>
        <taxon>Actinomycetota</taxon>
        <taxon>Actinomycetes</taxon>
        <taxon>Streptosporangiales</taxon>
        <taxon>Streptosporangiaceae</taxon>
        <taxon>Nonomuraea</taxon>
    </lineage>
</organism>
<feature type="domain" description="ABC3 transporter permease C-terminal" evidence="9">
    <location>
        <begin position="734"/>
        <end position="847"/>
    </location>
</feature>
<dbReference type="PANTHER" id="PTHR30572:SF4">
    <property type="entry name" value="ABC TRANSPORTER PERMEASE YTRF"/>
    <property type="match status" value="1"/>
</dbReference>
<keyword evidence="3 8" id="KW-0812">Transmembrane</keyword>
<dbReference type="InterPro" id="IPR003838">
    <property type="entry name" value="ABC3_permease_C"/>
</dbReference>